<reference evidence="1" key="1">
    <citation type="submission" date="2022-11" db="EMBL/GenBank/DDBJ databases">
        <title>Hoeflea poritis sp. nov., isolated from scleractinian coral Porites lutea.</title>
        <authorList>
            <person name="Zhang G."/>
            <person name="Wei Q."/>
            <person name="Cai L."/>
        </authorList>
    </citation>
    <scope>NUCLEOTIDE SEQUENCE</scope>
    <source>
        <strain evidence="1">E7-10</strain>
    </source>
</reference>
<dbReference type="InterPro" id="IPR023214">
    <property type="entry name" value="HAD_sf"/>
</dbReference>
<dbReference type="NCBIfam" id="TIGR01509">
    <property type="entry name" value="HAD-SF-IA-v3"/>
    <property type="match status" value="1"/>
</dbReference>
<dbReference type="Pfam" id="PF00702">
    <property type="entry name" value="Hydrolase"/>
    <property type="match status" value="1"/>
</dbReference>
<dbReference type="InterPro" id="IPR023198">
    <property type="entry name" value="PGP-like_dom2"/>
</dbReference>
<dbReference type="SUPFAM" id="SSF56784">
    <property type="entry name" value="HAD-like"/>
    <property type="match status" value="1"/>
</dbReference>
<accession>A0ABT4VIB5</accession>
<dbReference type="InterPro" id="IPR051806">
    <property type="entry name" value="HAD-like_SPP"/>
</dbReference>
<dbReference type="Gene3D" id="3.40.50.1000">
    <property type="entry name" value="HAD superfamily/HAD-like"/>
    <property type="match status" value="1"/>
</dbReference>
<evidence type="ECO:0000313" key="2">
    <source>
        <dbReference type="Proteomes" id="UP001148313"/>
    </source>
</evidence>
<dbReference type="RefSeq" id="WP_271087443.1">
    <property type="nucleotide sequence ID" value="NZ_JAPJZH010000001.1"/>
</dbReference>
<dbReference type="PANTHER" id="PTHR43481:SF4">
    <property type="entry name" value="GLYCEROL-1-PHOSPHATE PHOSPHOHYDROLASE 1-RELATED"/>
    <property type="match status" value="1"/>
</dbReference>
<dbReference type="NCBIfam" id="TIGR01549">
    <property type="entry name" value="HAD-SF-IA-v1"/>
    <property type="match status" value="1"/>
</dbReference>
<sequence>MLQLDRAYSAVLFDMDGTLLDSRAVLERVMTDWAVANEIDPIALLAVSHGRRTIDVVRDHAKAGMDCEAEAIKIEEAEASDVRGIVAIPGAVDLLSRLPPKRWAIVTSAGRDLAARRLEAAGLLVPEVLVTAEDIERGKPDPSGFILAAERLGTKAEECLVFEDAPAGIQAGLNAGSDVIAIGFANPDDAEPVCPLIEDFREIDFRLS</sequence>
<dbReference type="InterPro" id="IPR036412">
    <property type="entry name" value="HAD-like_sf"/>
</dbReference>
<dbReference type="SFLD" id="SFLDG01129">
    <property type="entry name" value="C1.5:_HAD__Beta-PGM__Phosphata"/>
    <property type="match status" value="1"/>
</dbReference>
<keyword evidence="2" id="KW-1185">Reference proteome</keyword>
<dbReference type="EMBL" id="JAPJZH010000001">
    <property type="protein sequence ID" value="MDA4843930.1"/>
    <property type="molecule type" value="Genomic_DNA"/>
</dbReference>
<dbReference type="GO" id="GO:0016787">
    <property type="term" value="F:hydrolase activity"/>
    <property type="evidence" value="ECO:0007669"/>
    <property type="project" value="UniProtKB-KW"/>
</dbReference>
<protein>
    <submittedName>
        <fullName evidence="1">HAD-IA family hydrolase</fullName>
    </submittedName>
</protein>
<comment type="caution">
    <text evidence="1">The sequence shown here is derived from an EMBL/GenBank/DDBJ whole genome shotgun (WGS) entry which is preliminary data.</text>
</comment>
<organism evidence="1 2">
    <name type="scientific">Hoeflea poritis</name>
    <dbReference type="NCBI Taxonomy" id="2993659"/>
    <lineage>
        <taxon>Bacteria</taxon>
        <taxon>Pseudomonadati</taxon>
        <taxon>Pseudomonadota</taxon>
        <taxon>Alphaproteobacteria</taxon>
        <taxon>Hyphomicrobiales</taxon>
        <taxon>Rhizobiaceae</taxon>
        <taxon>Hoeflea</taxon>
    </lineage>
</organism>
<dbReference type="Gene3D" id="1.10.150.240">
    <property type="entry name" value="Putative phosphatase, domain 2"/>
    <property type="match status" value="1"/>
</dbReference>
<dbReference type="PANTHER" id="PTHR43481">
    <property type="entry name" value="FRUCTOSE-1-PHOSPHATE PHOSPHATASE"/>
    <property type="match status" value="1"/>
</dbReference>
<dbReference type="SFLD" id="SFLDS00003">
    <property type="entry name" value="Haloacid_Dehalogenase"/>
    <property type="match status" value="1"/>
</dbReference>
<name>A0ABT4VIB5_9HYPH</name>
<dbReference type="InterPro" id="IPR006439">
    <property type="entry name" value="HAD-SF_hydro_IA"/>
</dbReference>
<dbReference type="Proteomes" id="UP001148313">
    <property type="component" value="Unassembled WGS sequence"/>
</dbReference>
<keyword evidence="1" id="KW-0378">Hydrolase</keyword>
<gene>
    <name evidence="1" type="ORF">OOZ53_01150</name>
</gene>
<evidence type="ECO:0000313" key="1">
    <source>
        <dbReference type="EMBL" id="MDA4843930.1"/>
    </source>
</evidence>
<proteinExistence type="predicted"/>